<dbReference type="EMBL" id="BARS01032705">
    <property type="protein sequence ID" value="GAG17560.1"/>
    <property type="molecule type" value="Genomic_DNA"/>
</dbReference>
<accession>X0VH06</accession>
<evidence type="ECO:0008006" key="2">
    <source>
        <dbReference type="Google" id="ProtNLM"/>
    </source>
</evidence>
<comment type="caution">
    <text evidence="1">The sequence shown here is derived from an EMBL/GenBank/DDBJ whole genome shotgun (WGS) entry which is preliminary data.</text>
</comment>
<organism evidence="1">
    <name type="scientific">marine sediment metagenome</name>
    <dbReference type="NCBI Taxonomy" id="412755"/>
    <lineage>
        <taxon>unclassified sequences</taxon>
        <taxon>metagenomes</taxon>
        <taxon>ecological metagenomes</taxon>
    </lineage>
</organism>
<gene>
    <name evidence="1" type="ORF">S01H1_50744</name>
</gene>
<sequence>MINQWPDKFYHTSTDTLEKVDPSQLARVGSIGATYAYFLANAGPEEAKWLAEEVLSRHKSQVLTLTRDGVTRASGTDHPPREVETLVQRVRFLGERTARALESIRRLADVNVSPWQEETREFAEAELARIDKLIPPPPASPPADDWEKQAASIILRRLHPGPIDPKNFINRMSDEEYEAWWSVYKESPEATYAYPAMLLYWADGKRNVQEISDLIELEVGKRVTEMLVTCCQLWERLGLVELSTES</sequence>
<protein>
    <recommendedName>
        <fullName evidence="2">Peptidase M28 domain-containing protein</fullName>
    </recommendedName>
</protein>
<evidence type="ECO:0000313" key="1">
    <source>
        <dbReference type="EMBL" id="GAG17560.1"/>
    </source>
</evidence>
<dbReference type="AlphaFoldDB" id="X0VH06"/>
<proteinExistence type="predicted"/>
<reference evidence="1" key="1">
    <citation type="journal article" date="2014" name="Front. Microbiol.">
        <title>High frequency of phylogenetically diverse reductive dehalogenase-homologous genes in deep subseafloor sedimentary metagenomes.</title>
        <authorList>
            <person name="Kawai M."/>
            <person name="Futagami T."/>
            <person name="Toyoda A."/>
            <person name="Takaki Y."/>
            <person name="Nishi S."/>
            <person name="Hori S."/>
            <person name="Arai W."/>
            <person name="Tsubouchi T."/>
            <person name="Morono Y."/>
            <person name="Uchiyama I."/>
            <person name="Ito T."/>
            <person name="Fujiyama A."/>
            <person name="Inagaki F."/>
            <person name="Takami H."/>
        </authorList>
    </citation>
    <scope>NUCLEOTIDE SEQUENCE</scope>
    <source>
        <strain evidence="1">Expedition CK06-06</strain>
    </source>
</reference>
<name>X0VH06_9ZZZZ</name>
<dbReference type="Gene3D" id="3.40.630.10">
    <property type="entry name" value="Zn peptidases"/>
    <property type="match status" value="1"/>
</dbReference>